<feature type="transmembrane region" description="Helical" evidence="3">
    <location>
        <begin position="412"/>
        <end position="435"/>
    </location>
</feature>
<dbReference type="PROSITE" id="PS50850">
    <property type="entry name" value="MFS"/>
    <property type="match status" value="1"/>
</dbReference>
<protein>
    <recommendedName>
        <fullName evidence="4">Major facilitator superfamily (MFS) profile domain-containing protein</fullName>
    </recommendedName>
</protein>
<feature type="transmembrane region" description="Helical" evidence="3">
    <location>
        <begin position="349"/>
        <end position="376"/>
    </location>
</feature>
<accession>A0A1M3U1E3</accession>
<dbReference type="Pfam" id="PF07690">
    <property type="entry name" value="MFS_1"/>
    <property type="match status" value="1"/>
</dbReference>
<dbReference type="AlphaFoldDB" id="A0A1M3U1E3"/>
<feature type="transmembrane region" description="Helical" evidence="3">
    <location>
        <begin position="292"/>
        <end position="312"/>
    </location>
</feature>
<name>A0A1M3U1E3_ASPLC</name>
<comment type="similarity">
    <text evidence="2">Belongs to the major facilitator superfamily. Monocarboxylate porter (TC 2.A.1.13) family.</text>
</comment>
<feature type="transmembrane region" description="Helical" evidence="3">
    <location>
        <begin position="123"/>
        <end position="142"/>
    </location>
</feature>
<evidence type="ECO:0000313" key="6">
    <source>
        <dbReference type="Proteomes" id="UP000184063"/>
    </source>
</evidence>
<evidence type="ECO:0000313" key="5">
    <source>
        <dbReference type="EMBL" id="OJZ92823.1"/>
    </source>
</evidence>
<feature type="transmembrane region" description="Helical" evidence="3">
    <location>
        <begin position="213"/>
        <end position="237"/>
    </location>
</feature>
<reference evidence="6" key="1">
    <citation type="journal article" date="2017" name="Genome Biol.">
        <title>Comparative genomics reveals high biological diversity and specific adaptations in the industrially and medically important fungal genus Aspergillus.</title>
        <authorList>
            <person name="de Vries R.P."/>
            <person name="Riley R."/>
            <person name="Wiebenga A."/>
            <person name="Aguilar-Osorio G."/>
            <person name="Amillis S."/>
            <person name="Uchima C.A."/>
            <person name="Anderluh G."/>
            <person name="Asadollahi M."/>
            <person name="Askin M."/>
            <person name="Barry K."/>
            <person name="Battaglia E."/>
            <person name="Bayram O."/>
            <person name="Benocci T."/>
            <person name="Braus-Stromeyer S.A."/>
            <person name="Caldana C."/>
            <person name="Canovas D."/>
            <person name="Cerqueira G.C."/>
            <person name="Chen F."/>
            <person name="Chen W."/>
            <person name="Choi C."/>
            <person name="Clum A."/>
            <person name="Dos Santos R.A."/>
            <person name="Damasio A.R."/>
            <person name="Diallinas G."/>
            <person name="Emri T."/>
            <person name="Fekete E."/>
            <person name="Flipphi M."/>
            <person name="Freyberg S."/>
            <person name="Gallo A."/>
            <person name="Gournas C."/>
            <person name="Habgood R."/>
            <person name="Hainaut M."/>
            <person name="Harispe M.L."/>
            <person name="Henrissat B."/>
            <person name="Hilden K.S."/>
            <person name="Hope R."/>
            <person name="Hossain A."/>
            <person name="Karabika E."/>
            <person name="Karaffa L."/>
            <person name="Karanyi Z."/>
            <person name="Krasevec N."/>
            <person name="Kuo A."/>
            <person name="Kusch H."/>
            <person name="LaButti K."/>
            <person name="Lagendijk E.L."/>
            <person name="Lapidus A."/>
            <person name="Levasseur A."/>
            <person name="Lindquist E."/>
            <person name="Lipzen A."/>
            <person name="Logrieco A.F."/>
            <person name="MacCabe A."/>
            <person name="Maekelae M.R."/>
            <person name="Malavazi I."/>
            <person name="Melin P."/>
            <person name="Meyer V."/>
            <person name="Mielnichuk N."/>
            <person name="Miskei M."/>
            <person name="Molnar A.P."/>
            <person name="Mule G."/>
            <person name="Ngan C.Y."/>
            <person name="Orejas M."/>
            <person name="Orosz E."/>
            <person name="Ouedraogo J.P."/>
            <person name="Overkamp K.M."/>
            <person name="Park H.-S."/>
            <person name="Perrone G."/>
            <person name="Piumi F."/>
            <person name="Punt P.J."/>
            <person name="Ram A.F."/>
            <person name="Ramon A."/>
            <person name="Rauscher S."/>
            <person name="Record E."/>
            <person name="Riano-Pachon D.M."/>
            <person name="Robert V."/>
            <person name="Roehrig J."/>
            <person name="Ruller R."/>
            <person name="Salamov A."/>
            <person name="Salih N.S."/>
            <person name="Samson R.A."/>
            <person name="Sandor E."/>
            <person name="Sanguinetti M."/>
            <person name="Schuetze T."/>
            <person name="Sepcic K."/>
            <person name="Shelest E."/>
            <person name="Sherlock G."/>
            <person name="Sophianopoulou V."/>
            <person name="Squina F.M."/>
            <person name="Sun H."/>
            <person name="Susca A."/>
            <person name="Todd R.B."/>
            <person name="Tsang A."/>
            <person name="Unkles S.E."/>
            <person name="van de Wiele N."/>
            <person name="van Rossen-Uffink D."/>
            <person name="Oliveira J.V."/>
            <person name="Vesth T.C."/>
            <person name="Visser J."/>
            <person name="Yu J.-H."/>
            <person name="Zhou M."/>
            <person name="Andersen M.R."/>
            <person name="Archer D.B."/>
            <person name="Baker S.E."/>
            <person name="Benoit I."/>
            <person name="Brakhage A.A."/>
            <person name="Braus G.H."/>
            <person name="Fischer R."/>
            <person name="Frisvad J.C."/>
            <person name="Goldman G.H."/>
            <person name="Houbraken J."/>
            <person name="Oakley B."/>
            <person name="Pocsi I."/>
            <person name="Scazzocchio C."/>
            <person name="Seiboth B."/>
            <person name="vanKuyk P.A."/>
            <person name="Wortman J."/>
            <person name="Dyer P.S."/>
            <person name="Grigoriev I.V."/>
        </authorList>
    </citation>
    <scope>NUCLEOTIDE SEQUENCE [LARGE SCALE GENOMIC DNA]</scope>
    <source>
        <strain evidence="6">CBS 106.47</strain>
    </source>
</reference>
<dbReference type="GO" id="GO:0016020">
    <property type="term" value="C:membrane"/>
    <property type="evidence" value="ECO:0007669"/>
    <property type="project" value="UniProtKB-SubCell"/>
</dbReference>
<dbReference type="InterPro" id="IPR020846">
    <property type="entry name" value="MFS_dom"/>
</dbReference>
<evidence type="ECO:0000259" key="4">
    <source>
        <dbReference type="PROSITE" id="PS50850"/>
    </source>
</evidence>
<evidence type="ECO:0000256" key="3">
    <source>
        <dbReference type="SAM" id="Phobius"/>
    </source>
</evidence>
<feature type="transmembrane region" description="Helical" evidence="3">
    <location>
        <begin position="183"/>
        <end position="207"/>
    </location>
</feature>
<dbReference type="InterPro" id="IPR036259">
    <property type="entry name" value="MFS_trans_sf"/>
</dbReference>
<dbReference type="EMBL" id="KV878236">
    <property type="protein sequence ID" value="OJZ92823.1"/>
    <property type="molecule type" value="Genomic_DNA"/>
</dbReference>
<dbReference type="PANTHER" id="PTHR11360">
    <property type="entry name" value="MONOCARBOXYLATE TRANSPORTER"/>
    <property type="match status" value="1"/>
</dbReference>
<feature type="transmembrane region" description="Helical" evidence="3">
    <location>
        <begin position="388"/>
        <end position="406"/>
    </location>
</feature>
<dbReference type="VEuPathDB" id="FungiDB:ASPFODRAFT_121576"/>
<keyword evidence="3" id="KW-0812">Transmembrane</keyword>
<dbReference type="GO" id="GO:0022857">
    <property type="term" value="F:transmembrane transporter activity"/>
    <property type="evidence" value="ECO:0007669"/>
    <property type="project" value="InterPro"/>
</dbReference>
<keyword evidence="3" id="KW-0472">Membrane</keyword>
<feature type="domain" description="Major facilitator superfamily (MFS) profile" evidence="4">
    <location>
        <begin position="258"/>
        <end position="448"/>
    </location>
</feature>
<feature type="transmembrane region" description="Helical" evidence="3">
    <location>
        <begin position="324"/>
        <end position="343"/>
    </location>
</feature>
<feature type="transmembrane region" description="Helical" evidence="3">
    <location>
        <begin position="258"/>
        <end position="280"/>
    </location>
</feature>
<dbReference type="Proteomes" id="UP000184063">
    <property type="component" value="Unassembled WGS sequence"/>
</dbReference>
<dbReference type="InterPro" id="IPR011701">
    <property type="entry name" value="MFS"/>
</dbReference>
<feature type="transmembrane region" description="Helical" evidence="3">
    <location>
        <begin position="148"/>
        <end position="171"/>
    </location>
</feature>
<dbReference type="Gene3D" id="1.20.1250.20">
    <property type="entry name" value="MFS general substrate transporter like domains"/>
    <property type="match status" value="1"/>
</dbReference>
<dbReference type="OrthoDB" id="410267at2759"/>
<comment type="subcellular location">
    <subcellularLocation>
        <location evidence="1">Membrane</location>
        <topology evidence="1">Multi-pass membrane protein</topology>
    </subcellularLocation>
</comment>
<sequence>MADIETHVRHSLDQGAHATIEKSASQVIATEEQDDTFDEKYPEGGLQAWLVVLGSWCAMVPSMGLLNTISVLHAWTSTHQLSEYSESSVGWIFGVFSFFLYFAGAQVAVDLMMPTGPIFDSRGPLPVVVPGSIGLVVAVFCFSESTEYYQIMLSFSVLGGLSSCCLFTPAISAIGHWFNVRRGIATGIACTAGGLGGVFFPLIILYVAPKLGFAWAMRIIGIICFVLCGCACLLLKTRLKPDAKRGMAIDLRALREPNYALTTLAVWMVEFAVFVPYTYLCSYGLYANIGESLSYKLCIFLNVGAIPGRAFPGLLADRFGRFNVMAFTALVCAIMTLALWYNAGTNDAAIIAYSVMFGFWSGAAISLTPVCIAQVCRTEDIGKRNGTTFTLVSFGTLTAIPIAGAIQERDGGAFWGLILFGGILYLAACAAFVVARGVAGGWKLRTKF</sequence>
<feature type="transmembrane region" description="Helical" evidence="3">
    <location>
        <begin position="89"/>
        <end position="111"/>
    </location>
</feature>
<dbReference type="PANTHER" id="PTHR11360:SF240">
    <property type="entry name" value="MONOCARBOXYLATE TRANSPORTER (EUROFUNG)-RELATED"/>
    <property type="match status" value="1"/>
</dbReference>
<proteinExistence type="inferred from homology"/>
<keyword evidence="3" id="KW-1133">Transmembrane helix</keyword>
<organism evidence="5 6">
    <name type="scientific">Aspergillus luchuensis (strain CBS 106.47)</name>
    <dbReference type="NCBI Taxonomy" id="1137211"/>
    <lineage>
        <taxon>Eukaryota</taxon>
        <taxon>Fungi</taxon>
        <taxon>Dikarya</taxon>
        <taxon>Ascomycota</taxon>
        <taxon>Pezizomycotina</taxon>
        <taxon>Eurotiomycetes</taxon>
        <taxon>Eurotiomycetidae</taxon>
        <taxon>Eurotiales</taxon>
        <taxon>Aspergillaceae</taxon>
        <taxon>Aspergillus</taxon>
        <taxon>Aspergillus subgen. Circumdati</taxon>
    </lineage>
</organism>
<feature type="transmembrane region" description="Helical" evidence="3">
    <location>
        <begin position="48"/>
        <end position="69"/>
    </location>
</feature>
<evidence type="ECO:0000256" key="2">
    <source>
        <dbReference type="ARBA" id="ARBA00006727"/>
    </source>
</evidence>
<dbReference type="InterPro" id="IPR050327">
    <property type="entry name" value="Proton-linked_MCT"/>
</dbReference>
<dbReference type="SUPFAM" id="SSF103473">
    <property type="entry name" value="MFS general substrate transporter"/>
    <property type="match status" value="1"/>
</dbReference>
<evidence type="ECO:0000256" key="1">
    <source>
        <dbReference type="ARBA" id="ARBA00004141"/>
    </source>
</evidence>
<gene>
    <name evidence="5" type="ORF">ASPFODRAFT_121576</name>
</gene>